<comment type="subcellular location">
    <subcellularLocation>
        <location evidence="1">Membrane</location>
        <topology evidence="1">Multi-pass membrane protein</topology>
    </subcellularLocation>
</comment>
<evidence type="ECO:0000313" key="7">
    <source>
        <dbReference type="EMBL" id="KAJ5093029.1"/>
    </source>
</evidence>
<feature type="domain" description="Major facilitator superfamily (MFS) profile" evidence="6">
    <location>
        <begin position="28"/>
        <end position="449"/>
    </location>
</feature>
<dbReference type="InterPro" id="IPR036259">
    <property type="entry name" value="MFS_trans_sf"/>
</dbReference>
<dbReference type="Proteomes" id="UP001149165">
    <property type="component" value="Unassembled WGS sequence"/>
</dbReference>
<feature type="transmembrane region" description="Helical" evidence="5">
    <location>
        <begin position="283"/>
        <end position="304"/>
    </location>
</feature>
<feature type="transmembrane region" description="Helical" evidence="5">
    <location>
        <begin position="350"/>
        <end position="371"/>
    </location>
</feature>
<feature type="transmembrane region" description="Helical" evidence="5">
    <location>
        <begin position="325"/>
        <end position="344"/>
    </location>
</feature>
<dbReference type="Gene3D" id="1.20.1250.20">
    <property type="entry name" value="MFS general substrate transporter like domains"/>
    <property type="match status" value="1"/>
</dbReference>
<dbReference type="EMBL" id="JAPQKH010000006">
    <property type="protein sequence ID" value="KAJ5093029.1"/>
    <property type="molecule type" value="Genomic_DNA"/>
</dbReference>
<sequence length="453" mass="48845">NAQELLSTNEVHVSQDPIEWSTARKVAILSLVIFANFNESLGSSIITPAVPQIVHEFHGTNPSIASFLISIHVIGFAIGPLILSPLGEVYGRSPLMHGSNILFVISSILSAVSPNMGLLLFSRVLTGLAACVPNILGAGYVADLIPVEKRGRIFALLSFGTLLGSTLGPVIGGYLTLSAGWRWLFWTETIVSGTTAFAAIFALKETFAPVIRSRAASKESMNQPDAKTTVREAIVRIIKFMIRSPIIVLATIQISISYVYFYFLTTSFPIVFGDQYGFNAGQLGLVFIGPAVGTCVGLIISGPFSDWYLNLQRKQSGRSIPEDRLITSFAGNIVIAAGFFWYGWSAQFHLHWMMPLAGASISSVGCAVAFIAIQTYLTDSFGIYAPSAIAVNTVVRSILAAVLPLITPSLYHRLGFGWGNSLLGCVALAFSPTTLILSRYGARLRTNPKFQVI</sequence>
<feature type="transmembrane region" description="Helical" evidence="5">
    <location>
        <begin position="183"/>
        <end position="203"/>
    </location>
</feature>
<dbReference type="PANTHER" id="PTHR23502">
    <property type="entry name" value="MAJOR FACILITATOR SUPERFAMILY"/>
    <property type="match status" value="1"/>
</dbReference>
<evidence type="ECO:0000259" key="6">
    <source>
        <dbReference type="PROSITE" id="PS50850"/>
    </source>
</evidence>
<keyword evidence="8" id="KW-1185">Reference proteome</keyword>
<feature type="transmembrane region" description="Helical" evidence="5">
    <location>
        <begin position="153"/>
        <end position="177"/>
    </location>
</feature>
<dbReference type="PROSITE" id="PS50850">
    <property type="entry name" value="MFS"/>
    <property type="match status" value="1"/>
</dbReference>
<keyword evidence="3 5" id="KW-1133">Transmembrane helix</keyword>
<evidence type="ECO:0000313" key="8">
    <source>
        <dbReference type="Proteomes" id="UP001149165"/>
    </source>
</evidence>
<dbReference type="Pfam" id="PF07690">
    <property type="entry name" value="MFS_1"/>
    <property type="match status" value="1"/>
</dbReference>
<feature type="transmembrane region" description="Helical" evidence="5">
    <location>
        <begin position="118"/>
        <end position="141"/>
    </location>
</feature>
<evidence type="ECO:0000256" key="4">
    <source>
        <dbReference type="ARBA" id="ARBA00023136"/>
    </source>
</evidence>
<gene>
    <name evidence="7" type="ORF">N7456_008890</name>
</gene>
<accession>A0A9W9K4R5</accession>
<evidence type="ECO:0000256" key="5">
    <source>
        <dbReference type="SAM" id="Phobius"/>
    </source>
</evidence>
<dbReference type="InterPro" id="IPR011701">
    <property type="entry name" value="MFS"/>
</dbReference>
<dbReference type="OrthoDB" id="5296287at2759"/>
<feature type="non-terminal residue" evidence="7">
    <location>
        <position position="1"/>
    </location>
</feature>
<feature type="transmembrane region" description="Helical" evidence="5">
    <location>
        <begin position="246"/>
        <end position="263"/>
    </location>
</feature>
<protein>
    <submittedName>
        <fullName evidence="7">Major facilitator superfamily domain-containing protein</fullName>
    </submittedName>
</protein>
<keyword evidence="2 5" id="KW-0812">Transmembrane</keyword>
<organism evidence="7 8">
    <name type="scientific">Penicillium angulare</name>
    <dbReference type="NCBI Taxonomy" id="116970"/>
    <lineage>
        <taxon>Eukaryota</taxon>
        <taxon>Fungi</taxon>
        <taxon>Dikarya</taxon>
        <taxon>Ascomycota</taxon>
        <taxon>Pezizomycotina</taxon>
        <taxon>Eurotiomycetes</taxon>
        <taxon>Eurotiomycetidae</taxon>
        <taxon>Eurotiales</taxon>
        <taxon>Aspergillaceae</taxon>
        <taxon>Penicillium</taxon>
    </lineage>
</organism>
<evidence type="ECO:0000256" key="3">
    <source>
        <dbReference type="ARBA" id="ARBA00022989"/>
    </source>
</evidence>
<feature type="transmembrane region" description="Helical" evidence="5">
    <location>
        <begin position="383"/>
        <end position="406"/>
    </location>
</feature>
<proteinExistence type="predicted"/>
<dbReference type="PANTHER" id="PTHR23502:SF157">
    <property type="entry name" value="MAJOR FACILITATOR SUPERFAMILY (MFS) PROFILE DOMAIN-CONTAINING PROTEIN-RELATED"/>
    <property type="match status" value="1"/>
</dbReference>
<dbReference type="AlphaFoldDB" id="A0A9W9K4R5"/>
<dbReference type="SUPFAM" id="SSF103473">
    <property type="entry name" value="MFS general substrate transporter"/>
    <property type="match status" value="1"/>
</dbReference>
<comment type="caution">
    <text evidence="7">The sequence shown here is derived from an EMBL/GenBank/DDBJ whole genome shotgun (WGS) entry which is preliminary data.</text>
</comment>
<dbReference type="InterPro" id="IPR020846">
    <property type="entry name" value="MFS_dom"/>
</dbReference>
<feature type="transmembrane region" description="Helical" evidence="5">
    <location>
        <begin position="418"/>
        <end position="437"/>
    </location>
</feature>
<feature type="transmembrane region" description="Helical" evidence="5">
    <location>
        <begin position="95"/>
        <end position="112"/>
    </location>
</feature>
<feature type="transmembrane region" description="Helical" evidence="5">
    <location>
        <begin position="64"/>
        <end position="83"/>
    </location>
</feature>
<evidence type="ECO:0000256" key="1">
    <source>
        <dbReference type="ARBA" id="ARBA00004141"/>
    </source>
</evidence>
<reference evidence="7" key="2">
    <citation type="journal article" date="2023" name="IMA Fungus">
        <title>Comparative genomic study of the Penicillium genus elucidates a diverse pangenome and 15 lateral gene transfer events.</title>
        <authorList>
            <person name="Petersen C."/>
            <person name="Sorensen T."/>
            <person name="Nielsen M.R."/>
            <person name="Sondergaard T.E."/>
            <person name="Sorensen J.L."/>
            <person name="Fitzpatrick D.A."/>
            <person name="Frisvad J.C."/>
            <person name="Nielsen K.L."/>
        </authorList>
    </citation>
    <scope>NUCLEOTIDE SEQUENCE</scope>
    <source>
        <strain evidence="7">IBT 30069</strain>
    </source>
</reference>
<dbReference type="CDD" id="cd17323">
    <property type="entry name" value="MFS_Tpo1_MDR_like"/>
    <property type="match status" value="1"/>
</dbReference>
<dbReference type="GO" id="GO:0016020">
    <property type="term" value="C:membrane"/>
    <property type="evidence" value="ECO:0007669"/>
    <property type="project" value="UniProtKB-SubCell"/>
</dbReference>
<name>A0A9W9K4R5_9EURO</name>
<evidence type="ECO:0000256" key="2">
    <source>
        <dbReference type="ARBA" id="ARBA00022692"/>
    </source>
</evidence>
<reference evidence="7" key="1">
    <citation type="submission" date="2022-11" db="EMBL/GenBank/DDBJ databases">
        <authorList>
            <person name="Petersen C."/>
        </authorList>
    </citation>
    <scope>NUCLEOTIDE SEQUENCE</scope>
    <source>
        <strain evidence="7">IBT 30069</strain>
    </source>
</reference>
<dbReference type="GO" id="GO:0022857">
    <property type="term" value="F:transmembrane transporter activity"/>
    <property type="evidence" value="ECO:0007669"/>
    <property type="project" value="InterPro"/>
</dbReference>
<keyword evidence="4 5" id="KW-0472">Membrane</keyword>